<evidence type="ECO:0000256" key="1">
    <source>
        <dbReference type="ARBA" id="ARBA00004123"/>
    </source>
</evidence>
<feature type="region of interest" description="Disordered" evidence="5">
    <location>
        <begin position="384"/>
        <end position="452"/>
    </location>
</feature>
<feature type="coiled-coil region" evidence="4">
    <location>
        <begin position="92"/>
        <end position="126"/>
    </location>
</feature>
<dbReference type="AlphaFoldDB" id="A0A218WWJ2"/>
<dbReference type="GO" id="GO:0005634">
    <property type="term" value="C:nucleus"/>
    <property type="evidence" value="ECO:0007669"/>
    <property type="project" value="UniProtKB-SubCell"/>
</dbReference>
<proteinExistence type="predicted"/>
<keyword evidence="3" id="KW-0539">Nucleus</keyword>
<accession>A0A218WWJ2</accession>
<evidence type="ECO:0000256" key="3">
    <source>
        <dbReference type="ARBA" id="ARBA00023242"/>
    </source>
</evidence>
<feature type="compositionally biased region" description="Polar residues" evidence="5">
    <location>
        <begin position="413"/>
        <end position="423"/>
    </location>
</feature>
<comment type="caution">
    <text evidence="7">The sequence shown here is derived from an EMBL/GenBank/DDBJ whole genome shotgun (WGS) entry which is preliminary data.</text>
</comment>
<dbReference type="InterPro" id="IPR033316">
    <property type="entry name" value="RBBP8-like"/>
</dbReference>
<evidence type="ECO:0000259" key="6">
    <source>
        <dbReference type="Pfam" id="PF08573"/>
    </source>
</evidence>
<dbReference type="PANTHER" id="PTHR15107">
    <property type="entry name" value="RETINOBLASTOMA BINDING PROTEIN 8"/>
    <property type="match status" value="1"/>
</dbReference>
<dbReference type="Pfam" id="PF08573">
    <property type="entry name" value="SAE2"/>
    <property type="match status" value="1"/>
</dbReference>
<comment type="subcellular location">
    <subcellularLocation>
        <location evidence="1">Nucleus</location>
    </subcellularLocation>
</comment>
<protein>
    <recommendedName>
        <fullName evidence="6">DNA endonuclease activator Ctp1 C-terminal domain-containing protein</fullName>
    </recommendedName>
</protein>
<feature type="region of interest" description="Disordered" evidence="5">
    <location>
        <begin position="465"/>
        <end position="514"/>
    </location>
</feature>
<evidence type="ECO:0000256" key="2">
    <source>
        <dbReference type="ARBA" id="ARBA00022763"/>
    </source>
</evidence>
<reference evidence="8" key="1">
    <citation type="journal article" date="2017" name="Plant J.">
        <title>The pomegranate (Punica granatum L.) genome and the genomics of punicalagin biosynthesis.</title>
        <authorList>
            <person name="Qin G."/>
            <person name="Xu C."/>
            <person name="Ming R."/>
            <person name="Tang H."/>
            <person name="Guyot R."/>
            <person name="Kramer E.M."/>
            <person name="Hu Y."/>
            <person name="Yi X."/>
            <person name="Qi Y."/>
            <person name="Xu X."/>
            <person name="Gao Z."/>
            <person name="Pan H."/>
            <person name="Jian J."/>
            <person name="Tian Y."/>
            <person name="Yue Z."/>
            <person name="Xu Y."/>
        </authorList>
    </citation>
    <scope>NUCLEOTIDE SEQUENCE [LARGE SCALE GENOMIC DNA]</scope>
    <source>
        <strain evidence="8">cv. Dabenzi</strain>
    </source>
</reference>
<feature type="coiled-coil region" evidence="4">
    <location>
        <begin position="169"/>
        <end position="196"/>
    </location>
</feature>
<evidence type="ECO:0000256" key="4">
    <source>
        <dbReference type="SAM" id="Coils"/>
    </source>
</evidence>
<dbReference type="GO" id="GO:0010792">
    <property type="term" value="P:DNA double-strand break processing involved in repair via single-strand annealing"/>
    <property type="evidence" value="ECO:0007669"/>
    <property type="project" value="TreeGrafter"/>
</dbReference>
<gene>
    <name evidence="7" type="ORF">CDL15_Pgr028842</name>
</gene>
<evidence type="ECO:0000256" key="5">
    <source>
        <dbReference type="SAM" id="MobiDB-lite"/>
    </source>
</evidence>
<evidence type="ECO:0000313" key="7">
    <source>
        <dbReference type="EMBL" id="OWM77205.1"/>
    </source>
</evidence>
<dbReference type="InterPro" id="IPR013882">
    <property type="entry name" value="Ctp1_C"/>
</dbReference>
<feature type="domain" description="DNA endonuclease activator Ctp1 C-terminal" evidence="6">
    <location>
        <begin position="565"/>
        <end position="591"/>
    </location>
</feature>
<sequence length="595" mass="67929">MARQEEKVGKSPKVGNSLEVDDAKYVSGLSTILVATIQEAKDRISQIEYIFCSQLFPNFQSKSKSLQTIYAEALQSAERTWKEKEDSLLLQMGKLRIDKEQLVQENQSLKVRIEELEHDLGQKIKEVDDGMELQRKLIRVVQSSESILVRKGEQLKEQKEVTGALLLRQRSLEKSVEGLKEELRQKTEEIVNVKQLEVNLLKKMEVQASEIFSKEQLLVDCEKEHGLLKVKSKCMEEQIVRLEEELREMNADKGEEARKSSKMQLKQHEEERVKLLCKVEDLEGRANDLQTLLKQKSCEADRLRHELQSAQSELLSEKKKVAELLNWCKNFKSQNNYLLKKISQSKSRGEEDRQENLVTTPCLENKNTDTVRVDYGAKVKDEIDVDDPVENEKDESLLKCPSPNSGEFVAPKSVTSKRSSPVSGTKRRASSWRDTRAHQSRYGPDPHDDFLDTPLENIREYLNNSRKDELGNSPNHEARGVDHGSLDDDETQDMNVDPCPGKQQAPAPSDGSRKSFKYVGAVRKKAEREALKGVECKQCKKFYDAVLPDNGNGDTGGNNTNIRCEHHDGVSRHRYKYVPPLTPEGFWNIGFESEM</sequence>
<feature type="compositionally biased region" description="Basic and acidic residues" evidence="5">
    <location>
        <begin position="465"/>
        <end position="486"/>
    </location>
</feature>
<name>A0A218WWJ2_PUNGR</name>
<evidence type="ECO:0000313" key="8">
    <source>
        <dbReference type="Proteomes" id="UP000197138"/>
    </source>
</evidence>
<feature type="coiled-coil region" evidence="4">
    <location>
        <begin position="232"/>
        <end position="320"/>
    </location>
</feature>
<dbReference type="Proteomes" id="UP000197138">
    <property type="component" value="Unassembled WGS sequence"/>
</dbReference>
<keyword evidence="2" id="KW-0227">DNA damage</keyword>
<dbReference type="PANTHER" id="PTHR15107:SF0">
    <property type="entry name" value="DNA ENDONUCLEASE ACTIVATOR CTP1 C-TERMINAL DOMAIN-CONTAINING PROTEIN"/>
    <property type="match status" value="1"/>
</dbReference>
<dbReference type="GO" id="GO:0003684">
    <property type="term" value="F:damaged DNA binding"/>
    <property type="evidence" value="ECO:0007669"/>
    <property type="project" value="TreeGrafter"/>
</dbReference>
<organism evidence="7 8">
    <name type="scientific">Punica granatum</name>
    <name type="common">Pomegranate</name>
    <dbReference type="NCBI Taxonomy" id="22663"/>
    <lineage>
        <taxon>Eukaryota</taxon>
        <taxon>Viridiplantae</taxon>
        <taxon>Streptophyta</taxon>
        <taxon>Embryophyta</taxon>
        <taxon>Tracheophyta</taxon>
        <taxon>Spermatophyta</taxon>
        <taxon>Magnoliopsida</taxon>
        <taxon>eudicotyledons</taxon>
        <taxon>Gunneridae</taxon>
        <taxon>Pentapetalae</taxon>
        <taxon>rosids</taxon>
        <taxon>malvids</taxon>
        <taxon>Myrtales</taxon>
        <taxon>Lythraceae</taxon>
        <taxon>Punica</taxon>
    </lineage>
</organism>
<dbReference type="EMBL" id="MTKT01002590">
    <property type="protein sequence ID" value="OWM77205.1"/>
    <property type="molecule type" value="Genomic_DNA"/>
</dbReference>
<keyword evidence="4" id="KW-0175">Coiled coil</keyword>